<dbReference type="InterPro" id="IPR050820">
    <property type="entry name" value="MFS_Sugar_Transporter"/>
</dbReference>
<dbReference type="GO" id="GO:0016020">
    <property type="term" value="C:membrane"/>
    <property type="evidence" value="ECO:0007669"/>
    <property type="project" value="UniProtKB-SubCell"/>
</dbReference>
<evidence type="ECO:0000313" key="10">
    <source>
        <dbReference type="Proteomes" id="UP000282656"/>
    </source>
</evidence>
<name>A0A3A8QQC5_9BACT</name>
<dbReference type="Pfam" id="PF00083">
    <property type="entry name" value="Sugar_tr"/>
    <property type="match status" value="1"/>
</dbReference>
<evidence type="ECO:0000256" key="1">
    <source>
        <dbReference type="ARBA" id="ARBA00004141"/>
    </source>
</evidence>
<dbReference type="RefSeq" id="WP_121769524.1">
    <property type="nucleotide sequence ID" value="NZ_RAWM01000018.1"/>
</dbReference>
<dbReference type="AlphaFoldDB" id="A0A3A8QQC5"/>
<dbReference type="InterPro" id="IPR036259">
    <property type="entry name" value="MFS_trans_sf"/>
</dbReference>
<feature type="domain" description="Major facilitator superfamily (MFS) profile" evidence="8">
    <location>
        <begin position="27"/>
        <end position="130"/>
    </location>
</feature>
<keyword evidence="3" id="KW-0813">Transport</keyword>
<proteinExistence type="inferred from homology"/>
<evidence type="ECO:0000256" key="2">
    <source>
        <dbReference type="ARBA" id="ARBA00010992"/>
    </source>
</evidence>
<evidence type="ECO:0000256" key="4">
    <source>
        <dbReference type="ARBA" id="ARBA00022692"/>
    </source>
</evidence>
<dbReference type="PROSITE" id="PS50850">
    <property type="entry name" value="MFS"/>
    <property type="match status" value="1"/>
</dbReference>
<evidence type="ECO:0000256" key="6">
    <source>
        <dbReference type="ARBA" id="ARBA00023136"/>
    </source>
</evidence>
<dbReference type="InterPro" id="IPR005829">
    <property type="entry name" value="Sugar_transporter_CS"/>
</dbReference>
<dbReference type="PROSITE" id="PS00216">
    <property type="entry name" value="SUGAR_TRANSPORT_1"/>
    <property type="match status" value="1"/>
</dbReference>
<keyword evidence="4 7" id="KW-0812">Transmembrane</keyword>
<evidence type="ECO:0000313" key="9">
    <source>
        <dbReference type="EMBL" id="RKH70989.1"/>
    </source>
</evidence>
<feature type="non-terminal residue" evidence="9">
    <location>
        <position position="130"/>
    </location>
</feature>
<dbReference type="SUPFAM" id="SSF103473">
    <property type="entry name" value="MFS general substrate transporter"/>
    <property type="match status" value="1"/>
</dbReference>
<keyword evidence="6 7" id="KW-0472">Membrane</keyword>
<feature type="transmembrane region" description="Helical" evidence="7">
    <location>
        <begin position="93"/>
        <end position="115"/>
    </location>
</feature>
<dbReference type="InterPro" id="IPR020846">
    <property type="entry name" value="MFS_dom"/>
</dbReference>
<evidence type="ECO:0000256" key="5">
    <source>
        <dbReference type="ARBA" id="ARBA00022989"/>
    </source>
</evidence>
<evidence type="ECO:0000256" key="3">
    <source>
        <dbReference type="ARBA" id="ARBA00022448"/>
    </source>
</evidence>
<keyword evidence="5 7" id="KW-1133">Transmembrane helix</keyword>
<comment type="similarity">
    <text evidence="2">Belongs to the major facilitator superfamily. Sugar transporter (TC 2.A.1.1) family.</text>
</comment>
<reference evidence="10" key="1">
    <citation type="submission" date="2018-09" db="EMBL/GenBank/DDBJ databases">
        <authorList>
            <person name="Livingstone P.G."/>
            <person name="Whitworth D.E."/>
        </authorList>
    </citation>
    <scope>NUCLEOTIDE SEQUENCE [LARGE SCALE GENOMIC DNA]</scope>
    <source>
        <strain evidence="10">AB047A</strain>
    </source>
</reference>
<feature type="transmembrane region" description="Helical" evidence="7">
    <location>
        <begin position="60"/>
        <end position="81"/>
    </location>
</feature>
<feature type="transmembrane region" description="Helical" evidence="7">
    <location>
        <begin position="21"/>
        <end position="40"/>
    </location>
</feature>
<comment type="caution">
    <text evidence="9">The sequence shown here is derived from an EMBL/GenBank/DDBJ whole genome shotgun (WGS) entry which is preliminary data.</text>
</comment>
<dbReference type="InterPro" id="IPR005828">
    <property type="entry name" value="MFS_sugar_transport-like"/>
</dbReference>
<evidence type="ECO:0000256" key="7">
    <source>
        <dbReference type="SAM" id="Phobius"/>
    </source>
</evidence>
<dbReference type="PANTHER" id="PTHR48023">
    <property type="entry name" value="D-XYLOSE-PROTON SYMPORTER-LIKE 2"/>
    <property type="match status" value="1"/>
</dbReference>
<dbReference type="Gene3D" id="1.20.1250.20">
    <property type="entry name" value="MFS general substrate transporter like domains"/>
    <property type="match status" value="1"/>
</dbReference>
<dbReference type="GO" id="GO:0022857">
    <property type="term" value="F:transmembrane transporter activity"/>
    <property type="evidence" value="ECO:0007669"/>
    <property type="project" value="InterPro"/>
</dbReference>
<organism evidence="9 10">
    <name type="scientific">Corallococcus interemptor</name>
    <dbReference type="NCBI Taxonomy" id="2316720"/>
    <lineage>
        <taxon>Bacteria</taxon>
        <taxon>Pseudomonadati</taxon>
        <taxon>Myxococcota</taxon>
        <taxon>Myxococcia</taxon>
        <taxon>Myxococcales</taxon>
        <taxon>Cystobacterineae</taxon>
        <taxon>Myxococcaceae</taxon>
        <taxon>Corallococcus</taxon>
    </lineage>
</organism>
<dbReference type="PANTHER" id="PTHR48023:SF4">
    <property type="entry name" value="D-XYLOSE-PROTON SYMPORTER-LIKE 2"/>
    <property type="match status" value="1"/>
</dbReference>
<dbReference type="Proteomes" id="UP000282656">
    <property type="component" value="Unassembled WGS sequence"/>
</dbReference>
<gene>
    <name evidence="9" type="ORF">D7X96_09380</name>
</gene>
<evidence type="ECO:0000259" key="8">
    <source>
        <dbReference type="PROSITE" id="PS50850"/>
    </source>
</evidence>
<dbReference type="EMBL" id="RAWM01000018">
    <property type="protein sequence ID" value="RKH70989.1"/>
    <property type="molecule type" value="Genomic_DNA"/>
</dbReference>
<keyword evidence="10" id="KW-1185">Reference proteome</keyword>
<accession>A0A3A8QQC5</accession>
<protein>
    <submittedName>
        <fullName evidence="9">MFS transporter</fullName>
    </submittedName>
</protein>
<comment type="subcellular location">
    <subcellularLocation>
        <location evidence="1">Membrane</location>
        <topology evidence="1">Multi-pass membrane protein</topology>
    </subcellularLocation>
</comment>
<sequence>MADVMDAPVSRRPPAGGETRTGRIIGISVVAALGGFLFGFDTAVINGTVAALKAEFAASSLGLGLAVSSALVGSAAGAFAAGPFADRYGRRRAMMLAAALFIISAIGSGLAFSLWDLSFWRLVGGLGGGV</sequence>